<dbReference type="PROSITE" id="PS00550">
    <property type="entry name" value="HEMERYTHRINS"/>
    <property type="match status" value="1"/>
</dbReference>
<evidence type="ECO:0000256" key="2">
    <source>
        <dbReference type="ARBA" id="ARBA00022621"/>
    </source>
</evidence>
<dbReference type="Pfam" id="PF01814">
    <property type="entry name" value="Hemerythrin"/>
    <property type="match status" value="1"/>
</dbReference>
<dbReference type="InterPro" id="IPR016131">
    <property type="entry name" value="Haemerythrin_Fe_BS"/>
</dbReference>
<feature type="domain" description="Hemerythrin-like" evidence="5">
    <location>
        <begin position="12"/>
        <end position="127"/>
    </location>
</feature>
<keyword evidence="2" id="KW-0813">Transport</keyword>
<gene>
    <name evidence="6" type="ORF">DesfrDRAFT_0124</name>
</gene>
<dbReference type="AlphaFoldDB" id="E1JR75"/>
<evidence type="ECO:0000256" key="1">
    <source>
        <dbReference type="ARBA" id="ARBA00010587"/>
    </source>
</evidence>
<proteinExistence type="inferred from homology"/>
<dbReference type="NCBIfam" id="TIGR02481">
    <property type="entry name" value="hemeryth_dom"/>
    <property type="match status" value="1"/>
</dbReference>
<dbReference type="SUPFAM" id="SSF47188">
    <property type="entry name" value="Hemerythrin-like"/>
    <property type="match status" value="1"/>
</dbReference>
<dbReference type="Proteomes" id="UP000006250">
    <property type="component" value="Unassembled WGS sequence"/>
</dbReference>
<evidence type="ECO:0000256" key="3">
    <source>
        <dbReference type="ARBA" id="ARBA00022723"/>
    </source>
</evidence>
<dbReference type="InterPro" id="IPR050669">
    <property type="entry name" value="Hemerythrin"/>
</dbReference>
<dbReference type="PANTHER" id="PTHR37164">
    <property type="entry name" value="BACTERIOHEMERYTHRIN"/>
    <property type="match status" value="1"/>
</dbReference>
<dbReference type="STRING" id="596151.DesfrDRAFT_0124"/>
<reference evidence="6 7" key="1">
    <citation type="submission" date="2010-08" db="EMBL/GenBank/DDBJ databases">
        <title>The draft genome of Desulfovibrio fructosovorans JJ.</title>
        <authorList>
            <consortium name="US DOE Joint Genome Institute (JGI-PGF)"/>
            <person name="Lucas S."/>
            <person name="Copeland A."/>
            <person name="Lapidus A."/>
            <person name="Cheng J.-F."/>
            <person name="Bruce D."/>
            <person name="Goodwin L."/>
            <person name="Pitluck S."/>
            <person name="Land M.L."/>
            <person name="Hauser L."/>
            <person name="Chang Y.-J."/>
            <person name="Jeffries C."/>
            <person name="Wall J.D."/>
            <person name="Stahl D.A."/>
            <person name="Arkin A.P."/>
            <person name="Dehal P."/>
            <person name="Stolyar S.M."/>
            <person name="Hazen T.C."/>
            <person name="Woyke T.J."/>
        </authorList>
    </citation>
    <scope>NUCLEOTIDE SEQUENCE [LARGE SCALE GENOMIC DNA]</scope>
    <source>
        <strain evidence="6 7">JJ</strain>
    </source>
</reference>
<dbReference type="PANTHER" id="PTHR37164:SF1">
    <property type="entry name" value="BACTERIOHEMERYTHRIN"/>
    <property type="match status" value="1"/>
</dbReference>
<keyword evidence="7" id="KW-1185">Reference proteome</keyword>
<dbReference type="GO" id="GO:0046872">
    <property type="term" value="F:metal ion binding"/>
    <property type="evidence" value="ECO:0007669"/>
    <property type="project" value="UniProtKB-KW"/>
</dbReference>
<dbReference type="GO" id="GO:0005344">
    <property type="term" value="F:oxygen carrier activity"/>
    <property type="evidence" value="ECO:0007669"/>
    <property type="project" value="UniProtKB-KW"/>
</dbReference>
<evidence type="ECO:0000256" key="4">
    <source>
        <dbReference type="ARBA" id="ARBA00023004"/>
    </source>
</evidence>
<dbReference type="NCBIfam" id="NF033749">
    <property type="entry name" value="bact_hemeryth"/>
    <property type="match status" value="1"/>
</dbReference>
<evidence type="ECO:0000313" key="6">
    <source>
        <dbReference type="EMBL" id="EFL53076.1"/>
    </source>
</evidence>
<dbReference type="CDD" id="cd12107">
    <property type="entry name" value="Hemerythrin"/>
    <property type="match status" value="1"/>
</dbReference>
<evidence type="ECO:0000313" key="7">
    <source>
        <dbReference type="Proteomes" id="UP000006250"/>
    </source>
</evidence>
<name>E1JR75_SOLFR</name>
<comment type="caution">
    <text evidence="6">The sequence shown here is derived from an EMBL/GenBank/DDBJ whole genome shotgun (WGS) entry which is preliminary data.</text>
</comment>
<dbReference type="eggNOG" id="COG2703">
    <property type="taxonomic scope" value="Bacteria"/>
</dbReference>
<sequence length="133" mass="15309">MLAWNDRLSVNIAEIDSQHKKLVDMVNELHDAMKAGKAETVMVHIVKEMKQYAASHFGLEERYMKSNNYPDYKPHKTEHDKFVAKVVQVEQDCKAGKCAMSMDILNFLSNWLVNHIKGTDKKYAPFLNNCGIH</sequence>
<keyword evidence="4" id="KW-0408">Iron</keyword>
<dbReference type="Gene3D" id="1.20.120.50">
    <property type="entry name" value="Hemerythrin-like"/>
    <property type="match status" value="1"/>
</dbReference>
<accession>E1JR75</accession>
<evidence type="ECO:0000259" key="5">
    <source>
        <dbReference type="Pfam" id="PF01814"/>
    </source>
</evidence>
<keyword evidence="3" id="KW-0479">Metal-binding</keyword>
<dbReference type="InterPro" id="IPR012312">
    <property type="entry name" value="Hemerythrin-like"/>
</dbReference>
<dbReference type="EMBL" id="AECZ01000001">
    <property type="protein sequence ID" value="EFL53076.1"/>
    <property type="molecule type" value="Genomic_DNA"/>
</dbReference>
<comment type="similarity">
    <text evidence="1">Belongs to the hemerythrin family.</text>
</comment>
<dbReference type="InterPro" id="IPR035938">
    <property type="entry name" value="Hemerythrin-like_sf"/>
</dbReference>
<dbReference type="InterPro" id="IPR012827">
    <property type="entry name" value="Hemerythrin_metal-bd"/>
</dbReference>
<protein>
    <submittedName>
        <fullName evidence="6">Hemerythrin-like metal-binding protein</fullName>
    </submittedName>
</protein>
<organism evidence="6 7">
    <name type="scientific">Solidesulfovibrio fructosivorans JJ]</name>
    <dbReference type="NCBI Taxonomy" id="596151"/>
    <lineage>
        <taxon>Bacteria</taxon>
        <taxon>Pseudomonadati</taxon>
        <taxon>Thermodesulfobacteriota</taxon>
        <taxon>Desulfovibrionia</taxon>
        <taxon>Desulfovibrionales</taxon>
        <taxon>Desulfovibrionaceae</taxon>
        <taxon>Solidesulfovibrio</taxon>
    </lineage>
</organism>
<keyword evidence="2" id="KW-0561">Oxygen transport</keyword>